<dbReference type="Pfam" id="PF14441">
    <property type="entry name" value="OTT_1508_deam"/>
    <property type="match status" value="1"/>
</dbReference>
<dbReference type="RefSeq" id="XP_064670177.1">
    <property type="nucleotide sequence ID" value="XM_064812660.1"/>
</dbReference>
<dbReference type="GeneID" id="89936785"/>
<gene>
    <name evidence="2" type="ORF">N656DRAFT_732010</name>
</gene>
<dbReference type="InterPro" id="IPR027796">
    <property type="entry name" value="OTT_1508_deam-like"/>
</dbReference>
<dbReference type="AlphaFoldDB" id="A0AAN6TDW1"/>
<dbReference type="EMBL" id="MU853342">
    <property type="protein sequence ID" value="KAK4112607.1"/>
    <property type="molecule type" value="Genomic_DNA"/>
</dbReference>
<feature type="region of interest" description="Disordered" evidence="1">
    <location>
        <begin position="493"/>
        <end position="538"/>
    </location>
</feature>
<reference evidence="2" key="2">
    <citation type="submission" date="2023-05" db="EMBL/GenBank/DDBJ databases">
        <authorList>
            <consortium name="Lawrence Berkeley National Laboratory"/>
            <person name="Steindorff A."/>
            <person name="Hensen N."/>
            <person name="Bonometti L."/>
            <person name="Westerberg I."/>
            <person name="Brannstrom I.O."/>
            <person name="Guillou S."/>
            <person name="Cros-Aarteil S."/>
            <person name="Calhoun S."/>
            <person name="Haridas S."/>
            <person name="Kuo A."/>
            <person name="Mondo S."/>
            <person name="Pangilinan J."/>
            <person name="Riley R."/>
            <person name="Labutti K."/>
            <person name="Andreopoulos B."/>
            <person name="Lipzen A."/>
            <person name="Chen C."/>
            <person name="Yanf M."/>
            <person name="Daum C."/>
            <person name="Ng V."/>
            <person name="Clum A."/>
            <person name="Ohm R."/>
            <person name="Martin F."/>
            <person name="Silar P."/>
            <person name="Natvig D."/>
            <person name="Lalanne C."/>
            <person name="Gautier V."/>
            <person name="Ament-Velasquez S.L."/>
            <person name="Kruys A."/>
            <person name="Hutchinson M.I."/>
            <person name="Powell A.J."/>
            <person name="Barry K."/>
            <person name="Miller A.N."/>
            <person name="Grigoriev I.V."/>
            <person name="Debuchy R."/>
            <person name="Gladieux P."/>
            <person name="Thoren M.H."/>
            <person name="Johannesson H."/>
        </authorList>
    </citation>
    <scope>NUCLEOTIDE SEQUENCE</scope>
    <source>
        <strain evidence="2">CBS 508.74</strain>
    </source>
</reference>
<comment type="caution">
    <text evidence="2">The sequence shown here is derived from an EMBL/GenBank/DDBJ whole genome shotgun (WGS) entry which is preliminary data.</text>
</comment>
<dbReference type="PANTHER" id="PTHR42037:SF1">
    <property type="match status" value="1"/>
</dbReference>
<dbReference type="PANTHER" id="PTHR42037">
    <property type="match status" value="1"/>
</dbReference>
<accession>A0AAN6TDW1</accession>
<organism evidence="2 3">
    <name type="scientific">Canariomyces notabilis</name>
    <dbReference type="NCBI Taxonomy" id="2074819"/>
    <lineage>
        <taxon>Eukaryota</taxon>
        <taxon>Fungi</taxon>
        <taxon>Dikarya</taxon>
        <taxon>Ascomycota</taxon>
        <taxon>Pezizomycotina</taxon>
        <taxon>Sordariomycetes</taxon>
        <taxon>Sordariomycetidae</taxon>
        <taxon>Sordariales</taxon>
        <taxon>Chaetomiaceae</taxon>
        <taxon>Canariomyces</taxon>
    </lineage>
</organism>
<sequence length="538" mass="60558">MAVSDSNIVPLAGNLGSWRFWEPLLLLYCLRSVLMGDGTGARSRPDLEGVADKDPKDAFRCFVNKLSMVCDNQRGGDTVTAFAVLQPGDVEYRFASNRRSSQSLVEVCRFVTDLLRPLGKAPATAFSDTNKRAVMTFQILGKVLGFNRPRIEVYIRCLLKHLEFCVDTSATIDPSFSQSLQTLQVPASRAAEKNLSSDKFIPRGHALLQAISRLYDDETFKDFMRERTREDREQSNESRWSELSHFLGRLHSYTVAAKVFISARVRWPELFEAFEVTYIPSSEPSTDMPSFRGSAARMVERLTRDPSVHKAFREHEPRLQELGLDKEIQKKKKPSNFRPIVHAEVNLSDHIQREERCSNPTDGGGSARVRFFNESVFGRYIGSSKPTCRLCDLYFHAPKGPDMDVRKSHQNLYYNWRVPDLYREDGQQAEQARKEILESMVASIKQQAIQTIVSRLVVGGKRYDSNTTTSFPFSAQYRYDGVGSEAMRYLEGATSSTSLSPIREGGEDSGSGTGVRSNKMVDDLASTLGQVDLDSEGE</sequence>
<protein>
    <submittedName>
        <fullName evidence="2">Uncharacterized protein</fullName>
    </submittedName>
</protein>
<keyword evidence="3" id="KW-1185">Reference proteome</keyword>
<dbReference type="Proteomes" id="UP001302812">
    <property type="component" value="Unassembled WGS sequence"/>
</dbReference>
<name>A0AAN6TDW1_9PEZI</name>
<reference evidence="2" key="1">
    <citation type="journal article" date="2023" name="Mol. Phylogenet. Evol.">
        <title>Genome-scale phylogeny and comparative genomics of the fungal order Sordariales.</title>
        <authorList>
            <person name="Hensen N."/>
            <person name="Bonometti L."/>
            <person name="Westerberg I."/>
            <person name="Brannstrom I.O."/>
            <person name="Guillou S."/>
            <person name="Cros-Aarteil S."/>
            <person name="Calhoun S."/>
            <person name="Haridas S."/>
            <person name="Kuo A."/>
            <person name="Mondo S."/>
            <person name="Pangilinan J."/>
            <person name="Riley R."/>
            <person name="LaButti K."/>
            <person name="Andreopoulos B."/>
            <person name="Lipzen A."/>
            <person name="Chen C."/>
            <person name="Yan M."/>
            <person name="Daum C."/>
            <person name="Ng V."/>
            <person name="Clum A."/>
            <person name="Steindorff A."/>
            <person name="Ohm R.A."/>
            <person name="Martin F."/>
            <person name="Silar P."/>
            <person name="Natvig D.O."/>
            <person name="Lalanne C."/>
            <person name="Gautier V."/>
            <person name="Ament-Velasquez S.L."/>
            <person name="Kruys A."/>
            <person name="Hutchinson M.I."/>
            <person name="Powell A.J."/>
            <person name="Barry K."/>
            <person name="Miller A.N."/>
            <person name="Grigoriev I.V."/>
            <person name="Debuchy R."/>
            <person name="Gladieux P."/>
            <person name="Hiltunen Thoren M."/>
            <person name="Johannesson H."/>
        </authorList>
    </citation>
    <scope>NUCLEOTIDE SEQUENCE</scope>
    <source>
        <strain evidence="2">CBS 508.74</strain>
    </source>
</reference>
<evidence type="ECO:0000313" key="2">
    <source>
        <dbReference type="EMBL" id="KAK4112607.1"/>
    </source>
</evidence>
<proteinExistence type="predicted"/>
<evidence type="ECO:0000313" key="3">
    <source>
        <dbReference type="Proteomes" id="UP001302812"/>
    </source>
</evidence>
<evidence type="ECO:0000256" key="1">
    <source>
        <dbReference type="SAM" id="MobiDB-lite"/>
    </source>
</evidence>